<dbReference type="AlphaFoldDB" id="A0A1B1AEM5"/>
<dbReference type="OrthoDB" id="7210612at2"/>
<keyword evidence="1" id="KW-0472">Membrane</keyword>
<evidence type="ECO:0000313" key="3">
    <source>
        <dbReference type="Proteomes" id="UP000092498"/>
    </source>
</evidence>
<reference evidence="2 3" key="1">
    <citation type="submission" date="2015-11" db="EMBL/GenBank/DDBJ databases">
        <title>Whole-Genome Sequence of Candidatus Oderbacter manganicum from the National Park Lower Oder Valley, Germany.</title>
        <authorList>
            <person name="Braun B."/>
            <person name="Liere K."/>
            <person name="Szewzyk U."/>
        </authorList>
    </citation>
    <scope>NUCLEOTIDE SEQUENCE [LARGE SCALE GENOMIC DNA]</scope>
    <source>
        <strain evidence="2 3">OTSz_A_272</strain>
    </source>
</reference>
<dbReference type="Proteomes" id="UP000092498">
    <property type="component" value="Chromosome"/>
</dbReference>
<evidence type="ECO:0000256" key="1">
    <source>
        <dbReference type="SAM" id="Phobius"/>
    </source>
</evidence>
<keyword evidence="3" id="KW-1185">Reference proteome</keyword>
<evidence type="ECO:0000313" key="2">
    <source>
        <dbReference type="EMBL" id="ANP45010.1"/>
    </source>
</evidence>
<organism evidence="2 3">
    <name type="scientific">Candidatus Viadribacter manganicus</name>
    <dbReference type="NCBI Taxonomy" id="1759059"/>
    <lineage>
        <taxon>Bacteria</taxon>
        <taxon>Pseudomonadati</taxon>
        <taxon>Pseudomonadota</taxon>
        <taxon>Alphaproteobacteria</taxon>
        <taxon>Hyphomonadales</taxon>
        <taxon>Hyphomonadaceae</taxon>
        <taxon>Candidatus Viadribacter</taxon>
    </lineage>
</organism>
<gene>
    <name evidence="2" type="ORF">ATE48_03280</name>
</gene>
<dbReference type="STRING" id="1759059.ATE48_03280"/>
<protein>
    <submittedName>
        <fullName evidence="2">Uncharacterized protein</fullName>
    </submittedName>
</protein>
<sequence length="217" mass="23311">MDRAHGRAGPRSTVTTDDAPLADIIELIKGHTGAKSVTAATRLYADLGMTGDGADGFLRAFAAKYGVDLSGVVWLRYFDEEPTTNDLMEPAITLAASVLSPSFALRWQAARNAEREITIAHLADVARAKVWIHPGEAFKHDRRTSPLVLVFSAMSVLVMAFFVLLGGVVAYAFLAGELGEKNVVVLVGIFSVSLLPLYFAFASWRAIERKLASADGG</sequence>
<feature type="transmembrane region" description="Helical" evidence="1">
    <location>
        <begin position="147"/>
        <end position="171"/>
    </location>
</feature>
<dbReference type="EMBL" id="CP013244">
    <property type="protein sequence ID" value="ANP45010.1"/>
    <property type="molecule type" value="Genomic_DNA"/>
</dbReference>
<accession>A0A1B1AEM5</accession>
<proteinExistence type="predicted"/>
<dbReference type="KEGG" id="cbot:ATE48_03280"/>
<feature type="transmembrane region" description="Helical" evidence="1">
    <location>
        <begin position="183"/>
        <end position="201"/>
    </location>
</feature>
<dbReference type="InParanoid" id="A0A1B1AEM5"/>
<name>A0A1B1AEM5_9PROT</name>
<keyword evidence="1" id="KW-0812">Transmembrane</keyword>
<keyword evidence="1" id="KW-1133">Transmembrane helix</keyword>